<dbReference type="AlphaFoldDB" id="Q6IG48"/>
<reference evidence="1" key="1">
    <citation type="journal article" date="2003" name="Genome Biol.">
        <title>An integrated gene annotation and transcriptional profiling approach towards the full gene content of the Drosophila genome.</title>
        <authorList>
            <person name="Hild M."/>
            <person name="Beckmann B."/>
            <person name="Haas S.A."/>
            <person name="Koch B."/>
            <person name="Solovyev V."/>
            <person name="Busold C."/>
            <person name="Fellenberg K."/>
            <person name="Boutros M."/>
            <person name="Vingron M."/>
            <person name="Sauer F."/>
            <person name="Hoheisel J.D."/>
            <person name="Paro R."/>
        </authorList>
    </citation>
    <scope>NUCLEOTIDE SEQUENCE</scope>
</reference>
<name>Q6IG48_DROME</name>
<gene>
    <name evidence="1" type="ORF">HDC07239</name>
</gene>
<accession>Q6IG48</accession>
<sequence>MLAMFVDQPGANCPHQLLIAAVRACVRSLYPYLYLYLWTSAFVSCYQLSVKNLFHFSTSFSADLRPCRDASNIYCHKKRRGYRSIEFGFGFGLQ</sequence>
<dbReference type="EMBL" id="BK003918">
    <property type="protein sequence ID" value="DAA02616.1"/>
    <property type="molecule type" value="Genomic_DNA"/>
</dbReference>
<organism evidence="1">
    <name type="scientific">Drosophila melanogaster</name>
    <name type="common">Fruit fly</name>
    <dbReference type="NCBI Taxonomy" id="7227"/>
    <lineage>
        <taxon>Eukaryota</taxon>
        <taxon>Metazoa</taxon>
        <taxon>Ecdysozoa</taxon>
        <taxon>Arthropoda</taxon>
        <taxon>Hexapoda</taxon>
        <taxon>Insecta</taxon>
        <taxon>Pterygota</taxon>
        <taxon>Neoptera</taxon>
        <taxon>Endopterygota</taxon>
        <taxon>Diptera</taxon>
        <taxon>Brachycera</taxon>
        <taxon>Muscomorpha</taxon>
        <taxon>Ephydroidea</taxon>
        <taxon>Drosophilidae</taxon>
        <taxon>Drosophila</taxon>
        <taxon>Sophophora</taxon>
    </lineage>
</organism>
<proteinExistence type="predicted"/>
<evidence type="ECO:0000313" key="1">
    <source>
        <dbReference type="EMBL" id="DAA02616.1"/>
    </source>
</evidence>
<protein>
    <submittedName>
        <fullName evidence="1">HDC07239</fullName>
    </submittedName>
</protein>